<dbReference type="SUPFAM" id="SSF51445">
    <property type="entry name" value="(Trans)glycosidases"/>
    <property type="match status" value="1"/>
</dbReference>
<dbReference type="InterPro" id="IPR036881">
    <property type="entry name" value="Glyco_hydro_3_C_sf"/>
</dbReference>
<feature type="domain" description="Glycoside hydrolase family 3 C-terminal" evidence="4">
    <location>
        <begin position="129"/>
        <end position="283"/>
    </location>
</feature>
<keyword evidence="2" id="KW-0326">Glycosidase</keyword>
<dbReference type="PANTHER" id="PTHR30620">
    <property type="entry name" value="PERIPLASMIC BETA-GLUCOSIDASE-RELATED"/>
    <property type="match status" value="1"/>
</dbReference>
<dbReference type="Gene3D" id="3.20.20.300">
    <property type="entry name" value="Glycoside hydrolase, family 3, N-terminal domain"/>
    <property type="match status" value="1"/>
</dbReference>
<dbReference type="InterPro" id="IPR051915">
    <property type="entry name" value="Cellulose_Degrad_GH3"/>
</dbReference>
<evidence type="ECO:0000256" key="3">
    <source>
        <dbReference type="SAM" id="MobiDB-lite"/>
    </source>
</evidence>
<dbReference type="InterPro" id="IPR036962">
    <property type="entry name" value="Glyco_hydro_3_N_sf"/>
</dbReference>
<gene>
    <name evidence="5" type="primary">RER4_9</name>
    <name evidence="5" type="ORF">CFP56_011581</name>
</gene>
<evidence type="ECO:0000313" key="6">
    <source>
        <dbReference type="Proteomes" id="UP000237347"/>
    </source>
</evidence>
<proteinExistence type="predicted"/>
<sequence length="412" mass="44103">MTSIVTGLQGQLPHNHPKGYPFVAGSGNSGGGGSRGGGGDEGSSAEDKNREEALMVLAEAGRSLKNLPKDLAAAIEAGRVLGAVVSRFLELEKSPWVCVVVDGLCSGFMQWICVVVGLNRWWLFGCRCTTILDAIKAAVGDETEVVYEQYPSADTLARQDFSFAIVAVGEKPYVESLDDNLELVIQLNGADIISSVADSIPTLVILVSGRPLLLEPLLLDKIDALIAAWLPGSEGGGIADVVFGDNDFKGRLPVTWFKQVEQLPLHIGIDSCDSLFPLGFGLTCNKERSLDILSSGGSGPFDDNALTALSSDWAVMVDGFQKSALESRLGIPLIYGIDAVHGNNSIYGATIFPHNVGLGSTSIQMEGYWSCSFRTAYSFEFVIGMQIWFERLGKQQHLKLGLAAFTILLLLV</sequence>
<dbReference type="InterPro" id="IPR002772">
    <property type="entry name" value="Glyco_hydro_3_C"/>
</dbReference>
<evidence type="ECO:0000256" key="1">
    <source>
        <dbReference type="ARBA" id="ARBA00022801"/>
    </source>
</evidence>
<dbReference type="AlphaFoldDB" id="A0AAW0KXW6"/>
<dbReference type="Proteomes" id="UP000237347">
    <property type="component" value="Unassembled WGS sequence"/>
</dbReference>
<dbReference type="GO" id="GO:0008422">
    <property type="term" value="F:beta-glucosidase activity"/>
    <property type="evidence" value="ECO:0007669"/>
    <property type="project" value="TreeGrafter"/>
</dbReference>
<organism evidence="5 6">
    <name type="scientific">Quercus suber</name>
    <name type="common">Cork oak</name>
    <dbReference type="NCBI Taxonomy" id="58331"/>
    <lineage>
        <taxon>Eukaryota</taxon>
        <taxon>Viridiplantae</taxon>
        <taxon>Streptophyta</taxon>
        <taxon>Embryophyta</taxon>
        <taxon>Tracheophyta</taxon>
        <taxon>Spermatophyta</taxon>
        <taxon>Magnoliopsida</taxon>
        <taxon>eudicotyledons</taxon>
        <taxon>Gunneridae</taxon>
        <taxon>Pentapetalae</taxon>
        <taxon>rosids</taxon>
        <taxon>fabids</taxon>
        <taxon>Fagales</taxon>
        <taxon>Fagaceae</taxon>
        <taxon>Quercus</taxon>
    </lineage>
</organism>
<name>A0AAW0KXW6_QUESU</name>
<dbReference type="SUPFAM" id="SSF52279">
    <property type="entry name" value="Beta-D-glucan exohydrolase, C-terminal domain"/>
    <property type="match status" value="1"/>
</dbReference>
<dbReference type="Pfam" id="PF01915">
    <property type="entry name" value="Glyco_hydro_3_C"/>
    <property type="match status" value="1"/>
</dbReference>
<comment type="caution">
    <text evidence="5">The sequence shown here is derived from an EMBL/GenBank/DDBJ whole genome shotgun (WGS) entry which is preliminary data.</text>
</comment>
<keyword evidence="6" id="KW-1185">Reference proteome</keyword>
<evidence type="ECO:0000313" key="5">
    <source>
        <dbReference type="EMBL" id="KAK7844134.1"/>
    </source>
</evidence>
<reference evidence="5 6" key="1">
    <citation type="journal article" date="2018" name="Sci. Data">
        <title>The draft genome sequence of cork oak.</title>
        <authorList>
            <person name="Ramos A.M."/>
            <person name="Usie A."/>
            <person name="Barbosa P."/>
            <person name="Barros P.M."/>
            <person name="Capote T."/>
            <person name="Chaves I."/>
            <person name="Simoes F."/>
            <person name="Abreu I."/>
            <person name="Carrasquinho I."/>
            <person name="Faro C."/>
            <person name="Guimaraes J.B."/>
            <person name="Mendonca D."/>
            <person name="Nobrega F."/>
            <person name="Rodrigues L."/>
            <person name="Saibo N.J.M."/>
            <person name="Varela M.C."/>
            <person name="Egas C."/>
            <person name="Matos J."/>
            <person name="Miguel C.M."/>
            <person name="Oliveira M.M."/>
            <person name="Ricardo C.P."/>
            <person name="Goncalves S."/>
        </authorList>
    </citation>
    <scope>NUCLEOTIDE SEQUENCE [LARGE SCALE GENOMIC DNA]</scope>
    <source>
        <strain evidence="6">cv. HL8</strain>
    </source>
</reference>
<accession>A0AAW0KXW6</accession>
<dbReference type="EMBL" id="PKMF04000191">
    <property type="protein sequence ID" value="KAK7844134.1"/>
    <property type="molecule type" value="Genomic_DNA"/>
</dbReference>
<dbReference type="PANTHER" id="PTHR30620:SF33">
    <property type="entry name" value="BETA-D-GLUCAN EXOHYDROLASE-LIKE PROTEIN-RELATED"/>
    <property type="match status" value="1"/>
</dbReference>
<dbReference type="InterPro" id="IPR017853">
    <property type="entry name" value="GH"/>
</dbReference>
<evidence type="ECO:0000259" key="4">
    <source>
        <dbReference type="Pfam" id="PF01915"/>
    </source>
</evidence>
<dbReference type="Gene3D" id="3.40.50.1700">
    <property type="entry name" value="Glycoside hydrolase family 3 C-terminal domain"/>
    <property type="match status" value="1"/>
</dbReference>
<feature type="compositionally biased region" description="Gly residues" evidence="3">
    <location>
        <begin position="27"/>
        <end position="41"/>
    </location>
</feature>
<evidence type="ECO:0000256" key="2">
    <source>
        <dbReference type="ARBA" id="ARBA00023295"/>
    </source>
</evidence>
<dbReference type="GO" id="GO:0009251">
    <property type="term" value="P:glucan catabolic process"/>
    <property type="evidence" value="ECO:0007669"/>
    <property type="project" value="TreeGrafter"/>
</dbReference>
<feature type="region of interest" description="Disordered" evidence="3">
    <location>
        <begin position="1"/>
        <end position="48"/>
    </location>
</feature>
<protein>
    <submittedName>
        <fullName evidence="5">Protein reticulata-related 4</fullName>
    </submittedName>
</protein>
<keyword evidence="1" id="KW-0378">Hydrolase</keyword>